<dbReference type="InterPro" id="IPR019193">
    <property type="entry name" value="UBQ-conj_enz_E2-bd_prot"/>
</dbReference>
<evidence type="ECO:0000256" key="2">
    <source>
        <dbReference type="ARBA" id="ARBA00012485"/>
    </source>
</evidence>
<dbReference type="PANTHER" id="PTHR31531:SF2">
    <property type="entry name" value="E3 UBIQUITIN-PROTEIN LIGASE E3D"/>
    <property type="match status" value="1"/>
</dbReference>
<comment type="catalytic activity">
    <reaction evidence="1">
        <text>S-ubiquitinyl-[E2 ubiquitin-conjugating enzyme]-L-cysteine + [acceptor protein]-L-lysine = [E2 ubiquitin-conjugating enzyme]-L-cysteine + N(6)-ubiquitinyl-[acceptor protein]-L-lysine.</text>
        <dbReference type="EC" id="2.3.2.26"/>
    </reaction>
</comment>
<dbReference type="GO" id="GO:0005634">
    <property type="term" value="C:nucleus"/>
    <property type="evidence" value="ECO:0007669"/>
    <property type="project" value="TreeGrafter"/>
</dbReference>
<organism evidence="10 11">
    <name type="scientific">Caenorhabditis bovis</name>
    <dbReference type="NCBI Taxonomy" id="2654633"/>
    <lineage>
        <taxon>Eukaryota</taxon>
        <taxon>Metazoa</taxon>
        <taxon>Ecdysozoa</taxon>
        <taxon>Nematoda</taxon>
        <taxon>Chromadorea</taxon>
        <taxon>Rhabditida</taxon>
        <taxon>Rhabditina</taxon>
        <taxon>Rhabditomorpha</taxon>
        <taxon>Rhabditoidea</taxon>
        <taxon>Rhabditidae</taxon>
        <taxon>Peloderinae</taxon>
        <taxon>Caenorhabditis</taxon>
    </lineage>
</organism>
<dbReference type="GO" id="GO:0000209">
    <property type="term" value="P:protein polyubiquitination"/>
    <property type="evidence" value="ECO:0007669"/>
    <property type="project" value="TreeGrafter"/>
</dbReference>
<dbReference type="EC" id="2.3.2.26" evidence="2"/>
<evidence type="ECO:0000256" key="6">
    <source>
        <dbReference type="ARBA" id="ARBA00032298"/>
    </source>
</evidence>
<feature type="region of interest" description="Disordered" evidence="9">
    <location>
        <begin position="78"/>
        <end position="111"/>
    </location>
</feature>
<dbReference type="OrthoDB" id="5795359at2759"/>
<dbReference type="GO" id="GO:0030332">
    <property type="term" value="F:cyclin binding"/>
    <property type="evidence" value="ECO:0007669"/>
    <property type="project" value="TreeGrafter"/>
</dbReference>
<keyword evidence="11" id="KW-1185">Reference proteome</keyword>
<evidence type="ECO:0000313" key="11">
    <source>
        <dbReference type="Proteomes" id="UP000494206"/>
    </source>
</evidence>
<reference evidence="10 11" key="1">
    <citation type="submission" date="2020-04" db="EMBL/GenBank/DDBJ databases">
        <authorList>
            <person name="Laetsch R D."/>
            <person name="Stevens L."/>
            <person name="Kumar S."/>
            <person name="Blaxter L. M."/>
        </authorList>
    </citation>
    <scope>NUCLEOTIDE SEQUENCE [LARGE SCALE GENOMIC DNA]</scope>
</reference>
<evidence type="ECO:0000256" key="8">
    <source>
        <dbReference type="ARBA" id="ARBA00064185"/>
    </source>
</evidence>
<comment type="subunit">
    <text evidence="8">Interacts with UBE2C/UbcH10 (E2 ubiquitin-conjugating enzyme). In vitro, interacts with cyclin-B.</text>
</comment>
<dbReference type="Pfam" id="PF09814">
    <property type="entry name" value="HECT_2"/>
    <property type="match status" value="1"/>
</dbReference>
<gene>
    <name evidence="10" type="ORF">CBOVIS_LOCUS4013</name>
</gene>
<evidence type="ECO:0000256" key="5">
    <source>
        <dbReference type="ARBA" id="ARBA00032234"/>
    </source>
</evidence>
<dbReference type="GO" id="GO:0031624">
    <property type="term" value="F:ubiquitin conjugating enzyme binding"/>
    <property type="evidence" value="ECO:0007669"/>
    <property type="project" value="TreeGrafter"/>
</dbReference>
<dbReference type="EMBL" id="CADEPM010000003">
    <property type="protein sequence ID" value="CAB3401238.1"/>
    <property type="molecule type" value="Genomic_DNA"/>
</dbReference>
<dbReference type="GO" id="GO:0006513">
    <property type="term" value="P:protein monoubiquitination"/>
    <property type="evidence" value="ECO:0007669"/>
    <property type="project" value="TreeGrafter"/>
</dbReference>
<name>A0A8S1EC57_9PELO</name>
<dbReference type="GO" id="GO:0061630">
    <property type="term" value="F:ubiquitin protein ligase activity"/>
    <property type="evidence" value="ECO:0007669"/>
    <property type="project" value="UniProtKB-EC"/>
</dbReference>
<evidence type="ECO:0000313" key="10">
    <source>
        <dbReference type="EMBL" id="CAB3401238.1"/>
    </source>
</evidence>
<accession>A0A8S1EC57</accession>
<feature type="compositionally biased region" description="Polar residues" evidence="9">
    <location>
        <begin position="91"/>
        <end position="105"/>
    </location>
</feature>
<comment type="function">
    <text evidence="7">E3 ubiquitin-protein ligase which accepts ubiquitin from specific E2 ubiquitin-conjugating enzymes, and transfers it to substrates, generally promoting their degradation by the proteasome. Independently of its E3 ubiquitin-protein ligase activity, acts as an inhibitor of CPSF3 endonuclease activity by blocking CPSF3 active site.</text>
</comment>
<sequence length="476" mass="53181">MSVFLEMKPRSELASLFIDIPPEFREKNRSNQPDNNEKKKIKYDNIDVVSLTEKRIRIGAPPSAQLLNKNQQEVPKAISINNKKGTEKISNDSYPKTSSNQSTPTKKVIGKKKAKNGDVKFIRFGGTLKYATMNVSTLCSPTWAENNPRLFMCKIQVEPDRLPLVSKTLHRIATDICKKESLNTFAEKGNPKLRCSKCSLQILSEEYIKTIGVLPDDNWFSTSQSVEFSCRDACGAACDPDRHNHSSKKEQGPSPEWLPHEKRIMISYVNTTAHASSVLIDNIKTCENIIYCGGCKSEIGIVLKNHSKLYCFNHVATTLTAGSKNTLFLQKSIFSRLFSTSIYMSQLITTCCESQGSLKLVIRSLDKIPHLLIWLLDSYIVVANGDLQGLKNEDDDGLILNPFPAIKLLYKVFTHTSVTSDPRANGEDTSVGIVDIPLSCCQLLVQMLLQSSLRLPPACRAVGQFFVGYLQIDDHI</sequence>
<dbReference type="GO" id="GO:0043161">
    <property type="term" value="P:proteasome-mediated ubiquitin-dependent protein catabolic process"/>
    <property type="evidence" value="ECO:0007669"/>
    <property type="project" value="TreeGrafter"/>
</dbReference>
<dbReference type="Proteomes" id="UP000494206">
    <property type="component" value="Unassembled WGS sequence"/>
</dbReference>
<protein>
    <recommendedName>
        <fullName evidence="3">E3 ubiquitin-protein ligase E3D</fullName>
        <ecNumber evidence="2">2.3.2.26</ecNumber>
    </recommendedName>
    <alternativeName>
        <fullName evidence="6">HECT-type E3 ubiquitin transferase E3D</fullName>
    </alternativeName>
    <alternativeName>
        <fullName evidence="5">UbcH10-binding protein with a HECT-like domain</fullName>
    </alternativeName>
    <alternativeName>
        <fullName evidence="4">Ubiquitin-conjugating enzyme E2C-binding protein</fullName>
    </alternativeName>
</protein>
<evidence type="ECO:0000256" key="9">
    <source>
        <dbReference type="SAM" id="MobiDB-lite"/>
    </source>
</evidence>
<evidence type="ECO:0000256" key="1">
    <source>
        <dbReference type="ARBA" id="ARBA00000885"/>
    </source>
</evidence>
<evidence type="ECO:0000256" key="7">
    <source>
        <dbReference type="ARBA" id="ARBA00053831"/>
    </source>
</evidence>
<dbReference type="GO" id="GO:0051865">
    <property type="term" value="P:protein autoubiquitination"/>
    <property type="evidence" value="ECO:0007669"/>
    <property type="project" value="TreeGrafter"/>
</dbReference>
<evidence type="ECO:0000256" key="3">
    <source>
        <dbReference type="ARBA" id="ARBA00013646"/>
    </source>
</evidence>
<dbReference type="GO" id="GO:0005829">
    <property type="term" value="C:cytosol"/>
    <property type="evidence" value="ECO:0007669"/>
    <property type="project" value="TreeGrafter"/>
</dbReference>
<comment type="caution">
    <text evidence="10">The sequence shown here is derived from an EMBL/GenBank/DDBJ whole genome shotgun (WGS) entry which is preliminary data.</text>
</comment>
<dbReference type="GO" id="GO:0000151">
    <property type="term" value="C:ubiquitin ligase complex"/>
    <property type="evidence" value="ECO:0007669"/>
    <property type="project" value="TreeGrafter"/>
</dbReference>
<dbReference type="PANTHER" id="PTHR31531">
    <property type="entry name" value="E3 UBIQUITIN-PROTEIN LIGASE E3D FAMILY MEMBER"/>
    <property type="match status" value="1"/>
</dbReference>
<proteinExistence type="predicted"/>
<evidence type="ECO:0000256" key="4">
    <source>
        <dbReference type="ARBA" id="ARBA00029737"/>
    </source>
</evidence>
<dbReference type="AlphaFoldDB" id="A0A8S1EC57"/>